<dbReference type="RefSeq" id="WP_044852826.1">
    <property type="nucleotide sequence ID" value="NZ_CP016174.1"/>
</dbReference>
<evidence type="ECO:0000313" key="1">
    <source>
        <dbReference type="EMBL" id="ANN21634.1"/>
    </source>
</evidence>
<protein>
    <submittedName>
        <fullName evidence="1">Uncharacterized protein</fullName>
    </submittedName>
</protein>
<gene>
    <name evidence="1" type="ORF">SD37_08430</name>
</gene>
<dbReference type="EMBL" id="CP016174">
    <property type="protein sequence ID" value="ANN21634.1"/>
    <property type="molecule type" value="Genomic_DNA"/>
</dbReference>
<dbReference type="AlphaFoldDB" id="A0A193CB02"/>
<dbReference type="STRING" id="31958.SD37_08430"/>
<name>A0A193CB02_AMYOR</name>
<evidence type="ECO:0000313" key="2">
    <source>
        <dbReference type="Proteomes" id="UP000093695"/>
    </source>
</evidence>
<proteinExistence type="predicted"/>
<dbReference type="Proteomes" id="UP000093695">
    <property type="component" value="Chromosome"/>
</dbReference>
<reference evidence="1 2" key="1">
    <citation type="journal article" date="2015" name="Genome Announc.">
        <title>Draft Genome Sequence of Norvancomycin-Producing Strain Amycolatopsis orientalis CPCC200066.</title>
        <authorList>
            <person name="Lei X."/>
            <person name="Yuan F."/>
            <person name="Shi Y."/>
            <person name="Li X."/>
            <person name="Wang L."/>
            <person name="Hong B."/>
        </authorList>
    </citation>
    <scope>NUCLEOTIDE SEQUENCE [LARGE SCALE GENOMIC DNA]</scope>
    <source>
        <strain evidence="1 2">B-37</strain>
    </source>
</reference>
<dbReference type="KEGG" id="aori:SD37_08430"/>
<sequence>MTGYRVVVGKIRGASQAAGRVVEGLRGAGCPAAVPTGDLGMPGSRAALAMARVKHVLVSRQAGFEARLDTHAGNMAKAADLYSAQDATAAADITVPVPGPVKAG</sequence>
<accession>A0A193CB02</accession>
<keyword evidence="2" id="KW-1185">Reference proteome</keyword>
<organism evidence="1 2">
    <name type="scientific">Amycolatopsis orientalis</name>
    <name type="common">Nocardia orientalis</name>
    <dbReference type="NCBI Taxonomy" id="31958"/>
    <lineage>
        <taxon>Bacteria</taxon>
        <taxon>Bacillati</taxon>
        <taxon>Actinomycetota</taxon>
        <taxon>Actinomycetes</taxon>
        <taxon>Pseudonocardiales</taxon>
        <taxon>Pseudonocardiaceae</taxon>
        <taxon>Amycolatopsis</taxon>
    </lineage>
</organism>